<feature type="domain" description="SRR1-like" evidence="2">
    <location>
        <begin position="79"/>
        <end position="238"/>
    </location>
</feature>
<dbReference type="GO" id="GO:0005737">
    <property type="term" value="C:cytoplasm"/>
    <property type="evidence" value="ECO:0007669"/>
    <property type="project" value="TreeGrafter"/>
</dbReference>
<proteinExistence type="inferred from homology"/>
<comment type="similarity">
    <text evidence="1">Belongs to the SRR1 family.</text>
</comment>
<keyword evidence="4" id="KW-1185">Reference proteome</keyword>
<gene>
    <name evidence="3" type="ORF">MELIAE_LOCUS5154</name>
</gene>
<dbReference type="PANTHER" id="PTHR28626">
    <property type="entry name" value="SRR1-LIKE PROTEIN"/>
    <property type="match status" value="1"/>
</dbReference>
<organism evidence="3 4">
    <name type="scientific">Brassicogethes aeneus</name>
    <name type="common">Rape pollen beetle</name>
    <name type="synonym">Meligethes aeneus</name>
    <dbReference type="NCBI Taxonomy" id="1431903"/>
    <lineage>
        <taxon>Eukaryota</taxon>
        <taxon>Metazoa</taxon>
        <taxon>Ecdysozoa</taxon>
        <taxon>Arthropoda</taxon>
        <taxon>Hexapoda</taxon>
        <taxon>Insecta</taxon>
        <taxon>Pterygota</taxon>
        <taxon>Neoptera</taxon>
        <taxon>Endopterygota</taxon>
        <taxon>Coleoptera</taxon>
        <taxon>Polyphaga</taxon>
        <taxon>Cucujiformia</taxon>
        <taxon>Nitidulidae</taxon>
        <taxon>Meligethinae</taxon>
        <taxon>Brassicogethes</taxon>
    </lineage>
</organism>
<accession>A0A9P0FEQ9</accession>
<dbReference type="Pfam" id="PF07985">
    <property type="entry name" value="SRR1"/>
    <property type="match status" value="1"/>
</dbReference>
<dbReference type="GO" id="GO:0005634">
    <property type="term" value="C:nucleus"/>
    <property type="evidence" value="ECO:0007669"/>
    <property type="project" value="TreeGrafter"/>
</dbReference>
<reference evidence="3" key="1">
    <citation type="submission" date="2021-12" db="EMBL/GenBank/DDBJ databases">
        <authorList>
            <person name="King R."/>
        </authorList>
    </citation>
    <scope>NUCLEOTIDE SEQUENCE</scope>
</reference>
<dbReference type="InterPro" id="IPR012942">
    <property type="entry name" value="SRR1-like"/>
</dbReference>
<evidence type="ECO:0000256" key="1">
    <source>
        <dbReference type="ARBA" id="ARBA00009856"/>
    </source>
</evidence>
<evidence type="ECO:0000313" key="3">
    <source>
        <dbReference type="EMBL" id="CAH0553050.1"/>
    </source>
</evidence>
<evidence type="ECO:0000313" key="4">
    <source>
        <dbReference type="Proteomes" id="UP001154078"/>
    </source>
</evidence>
<name>A0A9P0FEQ9_BRAAE</name>
<dbReference type="AlphaFoldDB" id="A0A9P0FEQ9"/>
<dbReference type="Proteomes" id="UP001154078">
    <property type="component" value="Chromosome 3"/>
</dbReference>
<protein>
    <recommendedName>
        <fullName evidence="2">SRR1-like domain-containing protein</fullName>
    </recommendedName>
</protein>
<dbReference type="OrthoDB" id="551431at2759"/>
<dbReference type="PANTHER" id="PTHR28626:SF3">
    <property type="entry name" value="SRR1-LIKE PROTEIN"/>
    <property type="match status" value="1"/>
</dbReference>
<dbReference type="EMBL" id="OV121134">
    <property type="protein sequence ID" value="CAH0553050.1"/>
    <property type="molecule type" value="Genomic_DNA"/>
</dbReference>
<evidence type="ECO:0000259" key="2">
    <source>
        <dbReference type="Pfam" id="PF07985"/>
    </source>
</evidence>
<dbReference type="InterPro" id="IPR040044">
    <property type="entry name" value="SRR1L"/>
</dbReference>
<sequence length="278" mass="32026">MSTSSNLNDDFKKVTYKRKCTGPLNKKTTNNAKFKASQTTIFNKEATIRRIDDAKSELITTDFFDSVLASLREGLTILSTNKISEIICLGLGRIGECLISRYQFALVLLLRDNLQAELSFFDPVFTNSEISLLKHYASNVLTQNLEGKYRANNKHILFYLPHCPKQLSNNLLWCNWGLDLNYCIILSNSFNQIIDNTSKRELEKSGQYISNITPYTVELAIVNNFKYFEIFNDLAIHIFPINKLNLITKDFWNVSLEPKYTDEDVEFIREKLTDITLS</sequence>